<dbReference type="InterPro" id="IPR001711">
    <property type="entry name" value="PLipase_C_Pinositol-sp_Y"/>
</dbReference>
<accession>A0ABM3QK29</accession>
<evidence type="ECO:0000256" key="1">
    <source>
        <dbReference type="ARBA" id="ARBA00001195"/>
    </source>
</evidence>
<evidence type="ECO:0000259" key="6">
    <source>
        <dbReference type="PROSITE" id="PS50004"/>
    </source>
</evidence>
<dbReference type="PROSITE" id="PS50004">
    <property type="entry name" value="C2"/>
    <property type="match status" value="1"/>
</dbReference>
<dbReference type="Gene3D" id="2.60.40.150">
    <property type="entry name" value="C2 domain"/>
    <property type="match status" value="1"/>
</dbReference>
<keyword evidence="8" id="KW-1185">Reference proteome</keyword>
<proteinExistence type="predicted"/>
<dbReference type="PANTHER" id="PTHR10336">
    <property type="entry name" value="PHOSPHOINOSITIDE-SPECIFIC PHOSPHOLIPASE C FAMILY PROTEIN"/>
    <property type="match status" value="1"/>
</dbReference>
<comment type="catalytic activity">
    <reaction evidence="1 4">
        <text>a 1,2-diacyl-sn-glycero-3-phospho-(1D-myo-inositol-4,5-bisphosphate) + H2O = 1D-myo-inositol 1,4,5-trisphosphate + a 1,2-diacyl-sn-glycerol + H(+)</text>
        <dbReference type="Rhea" id="RHEA:33179"/>
        <dbReference type="ChEBI" id="CHEBI:15377"/>
        <dbReference type="ChEBI" id="CHEBI:15378"/>
        <dbReference type="ChEBI" id="CHEBI:17815"/>
        <dbReference type="ChEBI" id="CHEBI:58456"/>
        <dbReference type="ChEBI" id="CHEBI:203600"/>
        <dbReference type="EC" id="3.1.4.11"/>
    </reaction>
</comment>
<evidence type="ECO:0000256" key="4">
    <source>
        <dbReference type="RuleBase" id="RU361133"/>
    </source>
</evidence>
<dbReference type="Pfam" id="PF09279">
    <property type="entry name" value="EF-hand_like"/>
    <property type="match status" value="1"/>
</dbReference>
<keyword evidence="3" id="KW-0807">Transducer</keyword>
<dbReference type="InterPro" id="IPR000008">
    <property type="entry name" value="C2_dom"/>
</dbReference>
<comment type="subcellular location">
    <subcellularLocation>
        <location evidence="2">Cell membrane</location>
        <topology evidence="2">Peripheral membrane protein</topology>
    </subcellularLocation>
</comment>
<gene>
    <name evidence="9" type="primary">LOC110797550</name>
</gene>
<evidence type="ECO:0000256" key="2">
    <source>
        <dbReference type="ARBA" id="ARBA00004202"/>
    </source>
</evidence>
<dbReference type="PROSITE" id="PS50008">
    <property type="entry name" value="PIPLC_Y_DOMAIN"/>
    <property type="match status" value="1"/>
</dbReference>
<dbReference type="PANTHER" id="PTHR10336:SF105">
    <property type="entry name" value="PHOSPHOINOSITIDE PHOSPHOLIPASE C 1"/>
    <property type="match status" value="1"/>
</dbReference>
<dbReference type="InterPro" id="IPR011992">
    <property type="entry name" value="EF-hand-dom_pair"/>
</dbReference>
<evidence type="ECO:0000313" key="8">
    <source>
        <dbReference type="Proteomes" id="UP000813463"/>
    </source>
</evidence>
<protein>
    <recommendedName>
        <fullName evidence="4">Phosphoinositide phospholipase C</fullName>
        <ecNumber evidence="4">3.1.4.11</ecNumber>
    </recommendedName>
</protein>
<evidence type="ECO:0000313" key="9">
    <source>
        <dbReference type="RefSeq" id="XP_056683714.1"/>
    </source>
</evidence>
<dbReference type="SUPFAM" id="SSF47473">
    <property type="entry name" value="EF-hand"/>
    <property type="match status" value="1"/>
</dbReference>
<feature type="region of interest" description="Disordered" evidence="5">
    <location>
        <begin position="265"/>
        <end position="285"/>
    </location>
</feature>
<dbReference type="InterPro" id="IPR000909">
    <property type="entry name" value="PLipase_C_PInositol-sp_X_dom"/>
</dbReference>
<feature type="domain" description="PI-PLC Y-box" evidence="7">
    <location>
        <begin position="356"/>
        <end position="442"/>
    </location>
</feature>
<sequence length="591" mass="67832">MEEIKRFLTLKGDQGRKSKQAYKFCFCFRRIFKLKMAEPPQDIVDLFNDYSDNGVMTVENLHKFLTEFQGENHTIESAQDLFNRIKHLPVFLRRGLNLDAFFLYLLGEQNPPLDPPMVHHNMNKPLAHYFMYTGHNSYLTGNQLSSASSIEPIIKALKSGVKVIELDLWPSKRNKNDIVVCHGGTMTSPVELNKCLEAIKENAFDVSEYPVIITFEDHLDHLLQAKVAQMVSDIFGEMLYPGVEFVEFPSPEELKRRILISTKPPKESLDSFNEQENQEQKIKNSTDRSGAVLGNVSGYRNYDEVDIPIKQDNEEAEEEAAAPEYKHLIAIHAHKLEHGLDNLLNDNNSRRVARLSMSEEKLKNSVKTHATDIVRFTQKNLLRVYPKGTRILSSNYNPLIGWTHGAQMVAFNMQGYEKNTWIMQGMFRANGGCGYVKKPDFLLSNKAFDPSIKRPVKKTLKVTLYMGDGWHLEFRRTHFDPFSPPDFFTKVEICGVPADIKKEQTVPIEDQWVPMWNKKFEFPLTAPDIALLRIEVCEFDLDRRHGFGGQTCLPVSELKSGIRAVPLFGKKGEKFEHVKLLMRFQLLPGVY</sequence>
<dbReference type="InterPro" id="IPR035892">
    <property type="entry name" value="C2_domain_sf"/>
</dbReference>
<evidence type="ECO:0000256" key="3">
    <source>
        <dbReference type="ARBA" id="ARBA00023224"/>
    </source>
</evidence>
<dbReference type="SMART" id="SM00148">
    <property type="entry name" value="PLCXc"/>
    <property type="match status" value="1"/>
</dbReference>
<dbReference type="SMART" id="SM00149">
    <property type="entry name" value="PLCYc"/>
    <property type="match status" value="1"/>
</dbReference>
<reference evidence="8" key="1">
    <citation type="journal article" date="2021" name="Nat. Commun.">
        <title>Genomic analyses provide insights into spinach domestication and the genetic basis of agronomic traits.</title>
        <authorList>
            <person name="Cai X."/>
            <person name="Sun X."/>
            <person name="Xu C."/>
            <person name="Sun H."/>
            <person name="Wang X."/>
            <person name="Ge C."/>
            <person name="Zhang Z."/>
            <person name="Wang Q."/>
            <person name="Fei Z."/>
            <person name="Jiao C."/>
            <person name="Wang Q."/>
        </authorList>
    </citation>
    <scope>NUCLEOTIDE SEQUENCE [LARGE SCALE GENOMIC DNA]</scope>
    <source>
        <strain evidence="8">cv. Varoflay</strain>
    </source>
</reference>
<dbReference type="SUPFAM" id="SSF51695">
    <property type="entry name" value="PLC-like phosphodiesterases"/>
    <property type="match status" value="1"/>
</dbReference>
<dbReference type="EC" id="3.1.4.11" evidence="4"/>
<name>A0ABM3QK29_SPIOL</name>
<keyword evidence="4" id="KW-0378">Hydrolase</keyword>
<dbReference type="GeneID" id="110797550"/>
<keyword evidence="4" id="KW-0442">Lipid degradation</keyword>
<keyword evidence="4" id="KW-0443">Lipid metabolism</keyword>
<reference evidence="9" key="2">
    <citation type="submission" date="2025-08" db="UniProtKB">
        <authorList>
            <consortium name="RefSeq"/>
        </authorList>
    </citation>
    <scope>IDENTIFICATION</scope>
    <source>
        <tissue evidence="9">Leaf</tissue>
    </source>
</reference>
<dbReference type="InterPro" id="IPR001192">
    <property type="entry name" value="PI-PLC_fam"/>
</dbReference>
<dbReference type="InterPro" id="IPR017946">
    <property type="entry name" value="PLC-like_Pdiesterase_TIM-brl"/>
</dbReference>
<dbReference type="Gene3D" id="3.20.20.190">
    <property type="entry name" value="Phosphatidylinositol (PI) phosphodiesterase"/>
    <property type="match status" value="1"/>
</dbReference>
<dbReference type="PROSITE" id="PS50007">
    <property type="entry name" value="PIPLC_X_DOMAIN"/>
    <property type="match status" value="1"/>
</dbReference>
<dbReference type="SUPFAM" id="SSF49562">
    <property type="entry name" value="C2 domain (Calcium/lipid-binding domain, CaLB)"/>
    <property type="match status" value="1"/>
</dbReference>
<dbReference type="Gene3D" id="1.10.238.10">
    <property type="entry name" value="EF-hand"/>
    <property type="match status" value="1"/>
</dbReference>
<dbReference type="InterPro" id="IPR015359">
    <property type="entry name" value="PLC_EF-hand-like"/>
</dbReference>
<dbReference type="CDD" id="cd00275">
    <property type="entry name" value="C2_PLC_like"/>
    <property type="match status" value="1"/>
</dbReference>
<organism evidence="8 9">
    <name type="scientific">Spinacia oleracea</name>
    <name type="common">Spinach</name>
    <dbReference type="NCBI Taxonomy" id="3562"/>
    <lineage>
        <taxon>Eukaryota</taxon>
        <taxon>Viridiplantae</taxon>
        <taxon>Streptophyta</taxon>
        <taxon>Embryophyta</taxon>
        <taxon>Tracheophyta</taxon>
        <taxon>Spermatophyta</taxon>
        <taxon>Magnoliopsida</taxon>
        <taxon>eudicotyledons</taxon>
        <taxon>Gunneridae</taxon>
        <taxon>Pentapetalae</taxon>
        <taxon>Caryophyllales</taxon>
        <taxon>Chenopodiaceae</taxon>
        <taxon>Chenopodioideae</taxon>
        <taxon>Anserineae</taxon>
        <taxon>Spinacia</taxon>
    </lineage>
</organism>
<dbReference type="Pfam" id="PF00168">
    <property type="entry name" value="C2"/>
    <property type="match status" value="1"/>
</dbReference>
<dbReference type="Pfam" id="PF00388">
    <property type="entry name" value="PI-PLC-X"/>
    <property type="match status" value="1"/>
</dbReference>
<feature type="domain" description="C2" evidence="6">
    <location>
        <begin position="438"/>
        <end position="569"/>
    </location>
</feature>
<dbReference type="RefSeq" id="XP_056683714.1">
    <property type="nucleotide sequence ID" value="XM_056827736.1"/>
</dbReference>
<evidence type="ECO:0000259" key="7">
    <source>
        <dbReference type="PROSITE" id="PS50008"/>
    </source>
</evidence>
<dbReference type="SMART" id="SM00239">
    <property type="entry name" value="C2"/>
    <property type="match status" value="1"/>
</dbReference>
<dbReference type="Proteomes" id="UP000813463">
    <property type="component" value="Chromosome 1"/>
</dbReference>
<dbReference type="Pfam" id="PF00387">
    <property type="entry name" value="PI-PLC-Y"/>
    <property type="match status" value="1"/>
</dbReference>
<evidence type="ECO:0000256" key="5">
    <source>
        <dbReference type="SAM" id="MobiDB-lite"/>
    </source>
</evidence>
<dbReference type="PRINTS" id="PR00390">
    <property type="entry name" value="PHPHLIPASEC"/>
</dbReference>